<dbReference type="AlphaFoldDB" id="A0A1C4YEY0"/>
<dbReference type="Pfam" id="PF00174">
    <property type="entry name" value="Oxidored_molyb"/>
    <property type="match status" value="1"/>
</dbReference>
<evidence type="ECO:0000313" key="3">
    <source>
        <dbReference type="EMBL" id="SCF19244.1"/>
    </source>
</evidence>
<dbReference type="InterPro" id="IPR000572">
    <property type="entry name" value="OxRdtase_Mopterin-bd_dom"/>
</dbReference>
<gene>
    <name evidence="3" type="ORF">GA0070612_4652</name>
</gene>
<dbReference type="RefSeq" id="WP_088989825.1">
    <property type="nucleotide sequence ID" value="NZ_LT607409.1"/>
</dbReference>
<evidence type="ECO:0000256" key="1">
    <source>
        <dbReference type="SAM" id="MobiDB-lite"/>
    </source>
</evidence>
<dbReference type="Gene3D" id="3.90.420.10">
    <property type="entry name" value="Oxidoreductase, molybdopterin-binding domain"/>
    <property type="match status" value="1"/>
</dbReference>
<dbReference type="CDD" id="cd02109">
    <property type="entry name" value="arch_bact_SO_family_Moco"/>
    <property type="match status" value="1"/>
</dbReference>
<name>A0A1C4YEY0_9ACTN</name>
<sequence>MGIVSPGFQGRPRTQEPALPPGQYLTEDFPVLSAGPTPRVSLDTWEFVISAENGSEHRWSWQELMALPQETPTVDIHCVTRWSKFGTTWQGVSLDTLLADVDTGAHFALAHSYGGYSTNLPLNDLRGGQAWVVHTFDGAPLAAEHGGPARLLVPHLYFWKSAKWVRGIRLKTMDEPGFWETAGYHDYGDPWREQRYQGD</sequence>
<dbReference type="InterPro" id="IPR036374">
    <property type="entry name" value="OxRdtase_Mopterin-bd_sf"/>
</dbReference>
<reference evidence="4" key="1">
    <citation type="submission" date="2016-06" db="EMBL/GenBank/DDBJ databases">
        <authorList>
            <person name="Varghese N."/>
            <person name="Submissions Spin"/>
        </authorList>
    </citation>
    <scope>NUCLEOTIDE SEQUENCE [LARGE SCALE GENOMIC DNA]</scope>
    <source>
        <strain evidence="4">DSM 45160</strain>
    </source>
</reference>
<accession>A0A1C4YEY0</accession>
<dbReference type="SUPFAM" id="SSF56524">
    <property type="entry name" value="Oxidoreductase molybdopterin-binding domain"/>
    <property type="match status" value="1"/>
</dbReference>
<dbReference type="Proteomes" id="UP000198224">
    <property type="component" value="Chromosome I"/>
</dbReference>
<dbReference type="EMBL" id="LT607409">
    <property type="protein sequence ID" value="SCF19244.1"/>
    <property type="molecule type" value="Genomic_DNA"/>
</dbReference>
<protein>
    <submittedName>
        <fullName evidence="3">Sulfoxide reductase catalytic subunit YedY</fullName>
    </submittedName>
</protein>
<keyword evidence="4" id="KW-1185">Reference proteome</keyword>
<evidence type="ECO:0000259" key="2">
    <source>
        <dbReference type="Pfam" id="PF00174"/>
    </source>
</evidence>
<organism evidence="3 4">
    <name type="scientific">Micromonospora chokoriensis</name>
    <dbReference type="NCBI Taxonomy" id="356851"/>
    <lineage>
        <taxon>Bacteria</taxon>
        <taxon>Bacillati</taxon>
        <taxon>Actinomycetota</taxon>
        <taxon>Actinomycetes</taxon>
        <taxon>Micromonosporales</taxon>
        <taxon>Micromonosporaceae</taxon>
        <taxon>Micromonospora</taxon>
    </lineage>
</organism>
<dbReference type="PANTHER" id="PTHR43032">
    <property type="entry name" value="PROTEIN-METHIONINE-SULFOXIDE REDUCTASE"/>
    <property type="match status" value="1"/>
</dbReference>
<feature type="region of interest" description="Disordered" evidence="1">
    <location>
        <begin position="1"/>
        <end position="22"/>
    </location>
</feature>
<proteinExistence type="predicted"/>
<dbReference type="PANTHER" id="PTHR43032:SF4">
    <property type="entry name" value="OXIDOREDUCTASE MOLYBDOPTERIN-BINDING DOMAIN-CONTAINING PROTEIN"/>
    <property type="match status" value="1"/>
</dbReference>
<feature type="domain" description="Oxidoreductase molybdopterin-binding" evidence="2">
    <location>
        <begin position="35"/>
        <end position="179"/>
    </location>
</feature>
<dbReference type="eggNOG" id="COG2041">
    <property type="taxonomic scope" value="Bacteria"/>
</dbReference>
<evidence type="ECO:0000313" key="4">
    <source>
        <dbReference type="Proteomes" id="UP000198224"/>
    </source>
</evidence>